<keyword evidence="5" id="KW-0963">Cytoplasm</keyword>
<evidence type="ECO:0000256" key="6">
    <source>
        <dbReference type="SAM" id="MobiDB-lite"/>
    </source>
</evidence>
<accession>A0A951PDA3</accession>
<comment type="function">
    <text evidence="4 5">Cell division protein that is part of the divisome complex and is recruited early to the Z-ring. Probably stimulates Z-ring formation, perhaps through the cross-linking of FtsZ protofilaments. Its function overlaps with FtsA.</text>
</comment>
<dbReference type="PANTHER" id="PTHR35798">
    <property type="entry name" value="CELL DIVISION PROTEIN SEPF"/>
    <property type="match status" value="1"/>
</dbReference>
<proteinExistence type="inferred from homology"/>
<dbReference type="Pfam" id="PF04472">
    <property type="entry name" value="SepF"/>
    <property type="match status" value="1"/>
</dbReference>
<comment type="subcellular location">
    <subcellularLocation>
        <location evidence="5">Cytoplasm</location>
    </subcellularLocation>
    <text evidence="5">Localizes to the division site, in a FtsZ-dependent manner.</text>
</comment>
<dbReference type="EMBL" id="JAHHHV010000078">
    <property type="protein sequence ID" value="MBW4467561.1"/>
    <property type="molecule type" value="Genomic_DNA"/>
</dbReference>
<dbReference type="Gene3D" id="3.30.110.150">
    <property type="entry name" value="SepF-like protein"/>
    <property type="match status" value="1"/>
</dbReference>
<dbReference type="HAMAP" id="MF_01197">
    <property type="entry name" value="SepF"/>
    <property type="match status" value="1"/>
</dbReference>
<reference evidence="7" key="2">
    <citation type="journal article" date="2022" name="Microbiol. Resour. Announc.">
        <title>Metagenome Sequencing to Explore Phylogenomics of Terrestrial Cyanobacteria.</title>
        <authorList>
            <person name="Ward R.D."/>
            <person name="Stajich J.E."/>
            <person name="Johansen J.R."/>
            <person name="Huntemann M."/>
            <person name="Clum A."/>
            <person name="Foster B."/>
            <person name="Foster B."/>
            <person name="Roux S."/>
            <person name="Palaniappan K."/>
            <person name="Varghese N."/>
            <person name="Mukherjee S."/>
            <person name="Reddy T.B.K."/>
            <person name="Daum C."/>
            <person name="Copeland A."/>
            <person name="Chen I.A."/>
            <person name="Ivanova N.N."/>
            <person name="Kyrpides N.C."/>
            <person name="Shapiro N."/>
            <person name="Eloe-Fadrosh E.A."/>
            <person name="Pietrasiak N."/>
        </authorList>
    </citation>
    <scope>NUCLEOTIDE SEQUENCE</scope>
    <source>
        <strain evidence="7">GSE-TBD4-15B</strain>
    </source>
</reference>
<feature type="region of interest" description="Disordered" evidence="6">
    <location>
        <begin position="132"/>
        <end position="159"/>
    </location>
</feature>
<evidence type="ECO:0000256" key="3">
    <source>
        <dbReference type="ARBA" id="ARBA00023306"/>
    </source>
</evidence>
<reference evidence="7" key="1">
    <citation type="submission" date="2021-05" db="EMBL/GenBank/DDBJ databases">
        <authorList>
            <person name="Pietrasiak N."/>
            <person name="Ward R."/>
            <person name="Stajich J.E."/>
            <person name="Kurbessoian T."/>
        </authorList>
    </citation>
    <scope>NUCLEOTIDE SEQUENCE</scope>
    <source>
        <strain evidence="7">GSE-TBD4-15B</strain>
    </source>
</reference>
<comment type="subunit">
    <text evidence="5">Homodimer. Interacts with FtsZ.</text>
</comment>
<comment type="similarity">
    <text evidence="5">Belongs to the SepF family.</text>
</comment>
<keyword evidence="3 5" id="KW-0131">Cell cycle</keyword>
<evidence type="ECO:0000313" key="7">
    <source>
        <dbReference type="EMBL" id="MBW4467561.1"/>
    </source>
</evidence>
<dbReference type="AlphaFoldDB" id="A0A951PDA3"/>
<evidence type="ECO:0000256" key="5">
    <source>
        <dbReference type="HAMAP-Rule" id="MF_01197"/>
    </source>
</evidence>
<dbReference type="GO" id="GO:0043093">
    <property type="term" value="P:FtsZ-dependent cytokinesis"/>
    <property type="evidence" value="ECO:0007669"/>
    <property type="project" value="UniProtKB-UniRule"/>
</dbReference>
<keyword evidence="2 5" id="KW-0717">Septation</keyword>
<dbReference type="InterPro" id="IPR007561">
    <property type="entry name" value="Cell_div_SepF/SepF-rel"/>
</dbReference>
<evidence type="ECO:0000256" key="4">
    <source>
        <dbReference type="ARBA" id="ARBA00044936"/>
    </source>
</evidence>
<evidence type="ECO:0000313" key="8">
    <source>
        <dbReference type="Proteomes" id="UP000707356"/>
    </source>
</evidence>
<dbReference type="Proteomes" id="UP000707356">
    <property type="component" value="Unassembled WGS sequence"/>
</dbReference>
<gene>
    <name evidence="5 7" type="primary">sepF</name>
    <name evidence="7" type="ORF">KME07_19210</name>
</gene>
<evidence type="ECO:0000256" key="1">
    <source>
        <dbReference type="ARBA" id="ARBA00022618"/>
    </source>
</evidence>
<comment type="caution">
    <text evidence="7">The sequence shown here is derived from an EMBL/GenBank/DDBJ whole genome shotgun (WGS) entry which is preliminary data.</text>
</comment>
<dbReference type="InterPro" id="IPR038594">
    <property type="entry name" value="SepF-like_sf"/>
</dbReference>
<evidence type="ECO:0000256" key="2">
    <source>
        <dbReference type="ARBA" id="ARBA00023210"/>
    </source>
</evidence>
<keyword evidence="1 5" id="KW-0132">Cell division</keyword>
<sequence length="159" mass="17797">MNLFERLRDAFGLVDEYDEYDDYEDEVEQPLAQAEQAPGSPRRLPSNVIGLPGLQMEVVLMQPRSFEEAPQAVTALRERKSVVLNLTQLEADQAQRCADYVAGGVFAIDGHQRQLGPNIFLFTPNFVQITPSATPEPAAQNPWQAPISSQTWSAQPERR</sequence>
<feature type="compositionally biased region" description="Polar residues" evidence="6">
    <location>
        <begin position="141"/>
        <end position="159"/>
    </location>
</feature>
<dbReference type="GO" id="GO:0000917">
    <property type="term" value="P:division septum assembly"/>
    <property type="evidence" value="ECO:0007669"/>
    <property type="project" value="UniProtKB-KW"/>
</dbReference>
<organism evidence="7 8">
    <name type="scientific">Pegethrix bostrychoides GSE-TBD4-15B</name>
    <dbReference type="NCBI Taxonomy" id="2839662"/>
    <lineage>
        <taxon>Bacteria</taxon>
        <taxon>Bacillati</taxon>
        <taxon>Cyanobacteriota</taxon>
        <taxon>Cyanophyceae</taxon>
        <taxon>Oculatellales</taxon>
        <taxon>Oculatellaceae</taxon>
        <taxon>Pegethrix</taxon>
    </lineage>
</organism>
<dbReference type="PANTHER" id="PTHR35798:SF1">
    <property type="entry name" value="CELL DIVISION PROTEIN SEPF"/>
    <property type="match status" value="1"/>
</dbReference>
<dbReference type="GO" id="GO:0005737">
    <property type="term" value="C:cytoplasm"/>
    <property type="evidence" value="ECO:0007669"/>
    <property type="project" value="UniProtKB-SubCell"/>
</dbReference>
<protein>
    <recommendedName>
        <fullName evidence="5">Cell division protein SepF</fullName>
    </recommendedName>
</protein>
<dbReference type="InterPro" id="IPR023052">
    <property type="entry name" value="Cell_div_SepF"/>
</dbReference>
<name>A0A951PDA3_9CYAN</name>